<dbReference type="SUPFAM" id="SSF52540">
    <property type="entry name" value="P-loop containing nucleoside triphosphate hydrolases"/>
    <property type="match status" value="1"/>
</dbReference>
<keyword evidence="3" id="KW-1003">Cell membrane</keyword>
<keyword evidence="8 10" id="KW-0472">Membrane</keyword>
<evidence type="ECO:0000256" key="6">
    <source>
        <dbReference type="ARBA" id="ARBA00022840"/>
    </source>
</evidence>
<evidence type="ECO:0000256" key="4">
    <source>
        <dbReference type="ARBA" id="ARBA00022692"/>
    </source>
</evidence>
<sequence>MSPMRRSGEALPSSHAAGGQAPAPAGDRSDWATLRRLFPYLWQYKWRVLAALAFMVGAKVANVGVPVLLKNLVDTMTPKPGAPDLTQALLIVPIGLLLAYGLLRFSTSLFSELRELIFAKATEGTARQIALEVFRHLHSLSLRFHLERQTGGMTRDIERGTRGVHSLISMSLYSIVPTIIELVLVLTILGVKFDAFFVWITVAALVLYIVFTVTVTEWRTKFRKTMNELDSVAQSRAVDSLLNYETVKYFNNEDFEAGRYDASLDRYRKAAIKSQRTLSMLNTGQQALIAISLVLMLWRATSGVVDGRMTLGDLVMVNAFMIQLYIPLNFLGVIYREIKQSLTDLDKMFVLMEKEREVRDAPGAQPLAGVDATVRFEDVSFAYEPARPILKHVSFEIPAGKTVAVVGPSGSGKSTLARLLYRFYDVQQGRITIGGEDIREVTQSSVRKAIGIVPQDTVLFNDTVEYNIAYGRPGATREEVEAAARAARIHDFIVATPKGYETTVGERGLKLSGGEKQRVAIARTLLKNPPIVIFDEATSALDSANERAIQSELKNAAQGKTTLVIAHRLSTVVDAHEILVLESGVIVERGTHAQLLAKQGRYAQMWALQKSEAAPLM</sequence>
<feature type="transmembrane region" description="Helical" evidence="10">
    <location>
        <begin position="167"/>
        <end position="190"/>
    </location>
</feature>
<dbReference type="AlphaFoldDB" id="A0A840FI98"/>
<dbReference type="InterPro" id="IPR017871">
    <property type="entry name" value="ABC_transporter-like_CS"/>
</dbReference>
<accession>A0A840FI98</accession>
<dbReference type="Gene3D" id="3.40.50.300">
    <property type="entry name" value="P-loop containing nucleotide triphosphate hydrolases"/>
    <property type="match status" value="1"/>
</dbReference>
<dbReference type="GO" id="GO:0006879">
    <property type="term" value="P:intracellular iron ion homeostasis"/>
    <property type="evidence" value="ECO:0007669"/>
    <property type="project" value="TreeGrafter"/>
</dbReference>
<feature type="domain" description="ABC transmembrane type-1" evidence="12">
    <location>
        <begin position="49"/>
        <end position="340"/>
    </location>
</feature>
<feature type="compositionally biased region" description="Low complexity" evidence="9">
    <location>
        <begin position="16"/>
        <end position="26"/>
    </location>
</feature>
<evidence type="ECO:0000256" key="1">
    <source>
        <dbReference type="ARBA" id="ARBA00004651"/>
    </source>
</evidence>
<feature type="transmembrane region" description="Helical" evidence="10">
    <location>
        <begin position="278"/>
        <end position="300"/>
    </location>
</feature>
<dbReference type="SMART" id="SM00382">
    <property type="entry name" value="AAA"/>
    <property type="match status" value="1"/>
</dbReference>
<dbReference type="GO" id="GO:0016887">
    <property type="term" value="F:ATP hydrolysis activity"/>
    <property type="evidence" value="ECO:0007669"/>
    <property type="project" value="InterPro"/>
</dbReference>
<keyword evidence="2" id="KW-0813">Transport</keyword>
<dbReference type="FunFam" id="3.40.50.300:FF:000186">
    <property type="entry name" value="ATP-binding cassette sub-family B member 7, mitochondrial"/>
    <property type="match status" value="1"/>
</dbReference>
<evidence type="ECO:0000256" key="3">
    <source>
        <dbReference type="ARBA" id="ARBA00022475"/>
    </source>
</evidence>
<evidence type="ECO:0000256" key="10">
    <source>
        <dbReference type="SAM" id="Phobius"/>
    </source>
</evidence>
<feature type="transmembrane region" description="Helical" evidence="10">
    <location>
        <begin position="320"/>
        <end position="338"/>
    </location>
</feature>
<proteinExistence type="predicted"/>
<dbReference type="PANTHER" id="PTHR24221">
    <property type="entry name" value="ATP-BINDING CASSETTE SUB-FAMILY B"/>
    <property type="match status" value="1"/>
</dbReference>
<evidence type="ECO:0000313" key="13">
    <source>
        <dbReference type="EMBL" id="MBB4219379.1"/>
    </source>
</evidence>
<dbReference type="InterPro" id="IPR003593">
    <property type="entry name" value="AAA+_ATPase"/>
</dbReference>
<dbReference type="PANTHER" id="PTHR24221:SF402">
    <property type="entry name" value="IRON-SULFUR CLUSTERS TRANSPORTER ABCB7, MITOCHONDRIAL"/>
    <property type="match status" value="1"/>
</dbReference>
<organism evidence="13 14">
    <name type="scientific">Variovorax guangxiensis</name>
    <dbReference type="NCBI Taxonomy" id="1775474"/>
    <lineage>
        <taxon>Bacteria</taxon>
        <taxon>Pseudomonadati</taxon>
        <taxon>Pseudomonadota</taxon>
        <taxon>Betaproteobacteria</taxon>
        <taxon>Burkholderiales</taxon>
        <taxon>Comamonadaceae</taxon>
        <taxon>Variovorax</taxon>
    </lineage>
</organism>
<dbReference type="GO" id="GO:0005886">
    <property type="term" value="C:plasma membrane"/>
    <property type="evidence" value="ECO:0007669"/>
    <property type="project" value="UniProtKB-SubCell"/>
</dbReference>
<evidence type="ECO:0000256" key="2">
    <source>
        <dbReference type="ARBA" id="ARBA00022448"/>
    </source>
</evidence>
<feature type="domain" description="ABC transporter" evidence="11">
    <location>
        <begin position="374"/>
        <end position="608"/>
    </location>
</feature>
<evidence type="ECO:0000256" key="9">
    <source>
        <dbReference type="SAM" id="MobiDB-lite"/>
    </source>
</evidence>
<dbReference type="Pfam" id="PF00664">
    <property type="entry name" value="ABC_membrane"/>
    <property type="match status" value="1"/>
</dbReference>
<dbReference type="InterPro" id="IPR027417">
    <property type="entry name" value="P-loop_NTPase"/>
</dbReference>
<evidence type="ECO:0000256" key="7">
    <source>
        <dbReference type="ARBA" id="ARBA00022989"/>
    </source>
</evidence>
<evidence type="ECO:0000259" key="12">
    <source>
        <dbReference type="PROSITE" id="PS50929"/>
    </source>
</evidence>
<feature type="transmembrane region" description="Helical" evidence="10">
    <location>
        <begin position="85"/>
        <end position="103"/>
    </location>
</feature>
<dbReference type="CDD" id="cd18582">
    <property type="entry name" value="ABC_6TM_ATM1_ABCB7"/>
    <property type="match status" value="1"/>
</dbReference>
<evidence type="ECO:0000256" key="5">
    <source>
        <dbReference type="ARBA" id="ARBA00022741"/>
    </source>
</evidence>
<evidence type="ECO:0000259" key="11">
    <source>
        <dbReference type="PROSITE" id="PS50893"/>
    </source>
</evidence>
<evidence type="ECO:0000313" key="14">
    <source>
        <dbReference type="Proteomes" id="UP000524450"/>
    </source>
</evidence>
<feature type="region of interest" description="Disordered" evidence="9">
    <location>
        <begin position="1"/>
        <end position="26"/>
    </location>
</feature>
<keyword evidence="7 10" id="KW-1133">Transmembrane helix</keyword>
<name>A0A840FI98_9BURK</name>
<dbReference type="PROSITE" id="PS50929">
    <property type="entry name" value="ABC_TM1F"/>
    <property type="match status" value="1"/>
</dbReference>
<comment type="subcellular location">
    <subcellularLocation>
        <location evidence="1">Cell membrane</location>
        <topology evidence="1">Multi-pass membrane protein</topology>
    </subcellularLocation>
</comment>
<dbReference type="Gene3D" id="1.20.1560.10">
    <property type="entry name" value="ABC transporter type 1, transmembrane domain"/>
    <property type="match status" value="1"/>
</dbReference>
<dbReference type="PROSITE" id="PS00211">
    <property type="entry name" value="ABC_TRANSPORTER_1"/>
    <property type="match status" value="1"/>
</dbReference>
<evidence type="ECO:0000256" key="8">
    <source>
        <dbReference type="ARBA" id="ARBA00023136"/>
    </source>
</evidence>
<dbReference type="SUPFAM" id="SSF90123">
    <property type="entry name" value="ABC transporter transmembrane region"/>
    <property type="match status" value="1"/>
</dbReference>
<protein>
    <submittedName>
        <fullName evidence="13">ATP-binding cassette subfamily B protein</fullName>
    </submittedName>
</protein>
<dbReference type="EMBL" id="JACIFZ010000001">
    <property type="protein sequence ID" value="MBB4219379.1"/>
    <property type="molecule type" value="Genomic_DNA"/>
</dbReference>
<dbReference type="GO" id="GO:0005524">
    <property type="term" value="F:ATP binding"/>
    <property type="evidence" value="ECO:0007669"/>
    <property type="project" value="UniProtKB-KW"/>
</dbReference>
<dbReference type="Proteomes" id="UP000524450">
    <property type="component" value="Unassembled WGS sequence"/>
</dbReference>
<dbReference type="Pfam" id="PF00005">
    <property type="entry name" value="ABC_tran"/>
    <property type="match status" value="1"/>
</dbReference>
<gene>
    <name evidence="13" type="ORF">GGD71_000126</name>
</gene>
<keyword evidence="5" id="KW-0547">Nucleotide-binding</keyword>
<feature type="transmembrane region" description="Helical" evidence="10">
    <location>
        <begin position="44"/>
        <end position="65"/>
    </location>
</feature>
<dbReference type="InterPro" id="IPR011527">
    <property type="entry name" value="ABC1_TM_dom"/>
</dbReference>
<keyword evidence="4 10" id="KW-0812">Transmembrane</keyword>
<dbReference type="PROSITE" id="PS50893">
    <property type="entry name" value="ABC_TRANSPORTER_2"/>
    <property type="match status" value="1"/>
</dbReference>
<comment type="caution">
    <text evidence="13">The sequence shown here is derived from an EMBL/GenBank/DDBJ whole genome shotgun (WGS) entry which is preliminary data.</text>
</comment>
<dbReference type="InterPro" id="IPR003439">
    <property type="entry name" value="ABC_transporter-like_ATP-bd"/>
</dbReference>
<dbReference type="GO" id="GO:0140359">
    <property type="term" value="F:ABC-type transporter activity"/>
    <property type="evidence" value="ECO:0007669"/>
    <property type="project" value="InterPro"/>
</dbReference>
<feature type="transmembrane region" description="Helical" evidence="10">
    <location>
        <begin position="196"/>
        <end position="216"/>
    </location>
</feature>
<keyword evidence="6 13" id="KW-0067">ATP-binding</keyword>
<reference evidence="13 14" key="1">
    <citation type="submission" date="2020-08" db="EMBL/GenBank/DDBJ databases">
        <title>Genomic Encyclopedia of Type Strains, Phase IV (KMG-V): Genome sequencing to study the core and pangenomes of soil and plant-associated prokaryotes.</title>
        <authorList>
            <person name="Whitman W."/>
        </authorList>
    </citation>
    <scope>NUCLEOTIDE SEQUENCE [LARGE SCALE GENOMIC DNA]</scope>
    <source>
        <strain evidence="13 14">34/80</strain>
    </source>
</reference>
<dbReference type="InterPro" id="IPR036640">
    <property type="entry name" value="ABC1_TM_sf"/>
</dbReference>
<dbReference type="InterPro" id="IPR039421">
    <property type="entry name" value="Type_1_exporter"/>
</dbReference>